<dbReference type="GO" id="GO:0003954">
    <property type="term" value="F:NADH dehydrogenase activity"/>
    <property type="evidence" value="ECO:0007669"/>
    <property type="project" value="TreeGrafter"/>
</dbReference>
<evidence type="ECO:0000256" key="5">
    <source>
        <dbReference type="ARBA" id="ARBA00022448"/>
    </source>
</evidence>
<dbReference type="GO" id="GO:0042773">
    <property type="term" value="P:ATP synthesis coupled electron transport"/>
    <property type="evidence" value="ECO:0007669"/>
    <property type="project" value="InterPro"/>
</dbReference>
<keyword evidence="8" id="KW-0999">Mitochondrion inner membrane</keyword>
<evidence type="ECO:0000256" key="9">
    <source>
        <dbReference type="ARBA" id="ARBA00022967"/>
    </source>
</evidence>
<feature type="transmembrane region" description="Helical" evidence="17">
    <location>
        <begin position="361"/>
        <end position="381"/>
    </location>
</feature>
<evidence type="ECO:0000256" key="4">
    <source>
        <dbReference type="ARBA" id="ARBA00021096"/>
    </source>
</evidence>
<keyword evidence="14 17" id="KW-0496">Mitochondrion</keyword>
<comment type="similarity">
    <text evidence="17">Belongs to the complex I subunit 5 family.</text>
</comment>
<feature type="transmembrane region" description="Helical" evidence="17">
    <location>
        <begin position="45"/>
        <end position="70"/>
    </location>
</feature>
<dbReference type="EMBL" id="KT225296">
    <property type="protein sequence ID" value="AMP43749.1"/>
    <property type="molecule type" value="Genomic_DNA"/>
</dbReference>
<feature type="transmembrane region" description="Helical" evidence="17">
    <location>
        <begin position="147"/>
        <end position="167"/>
    </location>
</feature>
<keyword evidence="15 17" id="KW-0472">Membrane</keyword>
<evidence type="ECO:0000256" key="8">
    <source>
        <dbReference type="ARBA" id="ARBA00022792"/>
    </source>
</evidence>
<dbReference type="GO" id="GO:0005743">
    <property type="term" value="C:mitochondrial inner membrane"/>
    <property type="evidence" value="ECO:0007669"/>
    <property type="project" value="UniProtKB-SubCell"/>
</dbReference>
<dbReference type="AlphaFoldDB" id="A0A161FHB3"/>
<gene>
    <name evidence="21" type="primary">ND5</name>
</gene>
<dbReference type="InterPro" id="IPR001750">
    <property type="entry name" value="ND/Mrp_TM"/>
</dbReference>
<comment type="function">
    <text evidence="1">Core subunit of the mitochondrial membrane respiratory chain NADH dehydrogenase (Complex I) that is believed to belong to the minimal assembly required for catalysis. Complex I functions in the transfer of electrons from NADH to the respiratory chain. The immediate electron acceptor for the enzyme is believed to be ubiquinone.</text>
</comment>
<feature type="transmembrane region" description="Helical" evidence="17">
    <location>
        <begin position="422"/>
        <end position="442"/>
    </location>
</feature>
<keyword evidence="6" id="KW-0679">Respiratory chain</keyword>
<dbReference type="Pfam" id="PF00361">
    <property type="entry name" value="Proton_antipo_M"/>
    <property type="match status" value="1"/>
</dbReference>
<evidence type="ECO:0000256" key="16">
    <source>
        <dbReference type="ARBA" id="ARBA00049551"/>
    </source>
</evidence>
<accession>A0A161FHB3</accession>
<comment type="catalytic activity">
    <reaction evidence="16 17">
        <text>a ubiquinone + NADH + 5 H(+)(in) = a ubiquinol + NAD(+) + 4 H(+)(out)</text>
        <dbReference type="Rhea" id="RHEA:29091"/>
        <dbReference type="Rhea" id="RHEA-COMP:9565"/>
        <dbReference type="Rhea" id="RHEA-COMP:9566"/>
        <dbReference type="ChEBI" id="CHEBI:15378"/>
        <dbReference type="ChEBI" id="CHEBI:16389"/>
        <dbReference type="ChEBI" id="CHEBI:17976"/>
        <dbReference type="ChEBI" id="CHEBI:57540"/>
        <dbReference type="ChEBI" id="CHEBI:57945"/>
        <dbReference type="EC" id="7.1.1.2"/>
    </reaction>
</comment>
<dbReference type="GO" id="GO:0015990">
    <property type="term" value="P:electron transport coupled proton transport"/>
    <property type="evidence" value="ECO:0007669"/>
    <property type="project" value="TreeGrafter"/>
</dbReference>
<organism evidence="21">
    <name type="scientific">Leptogaster longicauda</name>
    <dbReference type="NCBI Taxonomy" id="1812705"/>
    <lineage>
        <taxon>Eukaryota</taxon>
        <taxon>Metazoa</taxon>
        <taxon>Ecdysozoa</taxon>
        <taxon>Arthropoda</taxon>
        <taxon>Hexapoda</taxon>
        <taxon>Insecta</taxon>
        <taxon>Pterygota</taxon>
        <taxon>Neoptera</taxon>
        <taxon>Endopterygota</taxon>
        <taxon>Diptera</taxon>
        <taxon>Brachycera</taxon>
        <taxon>Muscomorpha</taxon>
        <taxon>Asiloidea</taxon>
        <taxon>Asilidae</taxon>
        <taxon>Leptogastrinae</taxon>
        <taxon>Leptogaster</taxon>
    </lineage>
</organism>
<dbReference type="InterPro" id="IPR003945">
    <property type="entry name" value="NU5C-like"/>
</dbReference>
<evidence type="ECO:0000256" key="1">
    <source>
        <dbReference type="ARBA" id="ARBA00003257"/>
    </source>
</evidence>
<sequence>MCLISFFTLMIFSITLFILGVYYLLIDYSVLVEWEILSLNSNMVVMTLLFDWMSLIFMSFVLLISSLVIFYSMEYMSHDFNINRFIILVLLFVFSMMMLIVSPNLISILLGWDGLGLVSYLLVIYFQNVKSFNAGMLTALSNRIGDVGLLLAIAWMLNFGSWNYVFYLDYMSGDFSMSIVGGLVVMAAMTKSAQIPFSSWLPAAMAAPTPVSALVHSSTLVTAGVYLLIRFNFLVFNSYLGQFLLLISGLTMFMAGLGAMFEFDLKKIIALSTLSQLGLMMSVLSMGFYKLAFFHLLTHALFKALLFMCAGVVIHNMGDFQDIRLMGGLSFYMPFTSSCFNVANLALCGMPFLAGFYSKDLILEVISLSYINLFSFFLFFFSTGLTVSYSYRLVYYSFTGHLNYFALNFLNDEGYTMSKSMMGLLVMSVLGGSLLNWLIFPVPFCVVLPFHLKFLTIMVCILGGVFGYLISHVSLYFYNKSMELYLLTSFFGGMWFMPYISTYGILKFPLDLGGQVFKSFDQGWSEYFGGQKMNYFLVNSSKFMQFMHNNNLKIYLLLFILLIFGVCLMSH</sequence>
<protein>
    <recommendedName>
        <fullName evidence="4 17">NADH-ubiquinone oxidoreductase chain 5</fullName>
        <ecNumber evidence="3 17">7.1.1.2</ecNumber>
    </recommendedName>
</protein>
<evidence type="ECO:0000256" key="13">
    <source>
        <dbReference type="ARBA" id="ARBA00023075"/>
    </source>
</evidence>
<keyword evidence="13 17" id="KW-0830">Ubiquinone</keyword>
<dbReference type="PRINTS" id="PR01434">
    <property type="entry name" value="NADHDHGNASE5"/>
</dbReference>
<keyword evidence="11 17" id="KW-1133">Transmembrane helix</keyword>
<dbReference type="InterPro" id="IPR010934">
    <property type="entry name" value="NADH_DH_su5_C"/>
</dbReference>
<feature type="domain" description="NADH-Ubiquinone oxidoreductase (complex I) chain 5 N-terminal" evidence="19">
    <location>
        <begin position="43"/>
        <end position="85"/>
    </location>
</feature>
<comment type="function">
    <text evidence="17">Core subunit of the mitochondrial membrane respiratory chain NADH dehydrogenase (Complex I) which catalyzes electron transfer from NADH through the respiratory chain, using ubiquinone as an electron acceptor. Essential for the catalytic activity and assembly of complex I.</text>
</comment>
<evidence type="ECO:0000259" key="18">
    <source>
        <dbReference type="Pfam" id="PF00361"/>
    </source>
</evidence>
<feature type="transmembrane region" description="Helical" evidence="17">
    <location>
        <begin position="243"/>
        <end position="261"/>
    </location>
</feature>
<evidence type="ECO:0000256" key="11">
    <source>
        <dbReference type="ARBA" id="ARBA00022989"/>
    </source>
</evidence>
<evidence type="ECO:0000256" key="2">
    <source>
        <dbReference type="ARBA" id="ARBA00004448"/>
    </source>
</evidence>
<name>A0A161FHB3_9MUSC</name>
<feature type="transmembrane region" description="Helical" evidence="17">
    <location>
        <begin position="106"/>
        <end position="126"/>
    </location>
</feature>
<feature type="transmembrane region" description="Helical" evidence="17">
    <location>
        <begin position="393"/>
        <end position="410"/>
    </location>
</feature>
<feature type="domain" description="NADH dehydrogenase subunit 5 C-terminal" evidence="20">
    <location>
        <begin position="389"/>
        <end position="569"/>
    </location>
</feature>
<evidence type="ECO:0000256" key="10">
    <source>
        <dbReference type="ARBA" id="ARBA00022982"/>
    </source>
</evidence>
<comment type="subcellular location">
    <subcellularLocation>
        <location evidence="2">Mitochondrion inner membrane</location>
        <topology evidence="2">Multi-pass membrane protein</topology>
    </subcellularLocation>
</comment>
<dbReference type="PRINTS" id="PR01435">
    <property type="entry name" value="NPOXDRDTASE5"/>
</dbReference>
<dbReference type="Pfam" id="PF06455">
    <property type="entry name" value="NADH5_C"/>
    <property type="match status" value="1"/>
</dbReference>
<feature type="transmembrane region" description="Helical" evidence="17">
    <location>
        <begin position="82"/>
        <end position="100"/>
    </location>
</feature>
<evidence type="ECO:0000256" key="14">
    <source>
        <dbReference type="ARBA" id="ARBA00023128"/>
    </source>
</evidence>
<keyword evidence="10" id="KW-0249">Electron transport</keyword>
<feature type="transmembrane region" description="Helical" evidence="17">
    <location>
        <begin position="454"/>
        <end position="477"/>
    </location>
</feature>
<feature type="transmembrane region" description="Helical" evidence="17">
    <location>
        <begin position="211"/>
        <end position="231"/>
    </location>
</feature>
<geneLocation type="mitochondrion" evidence="21"/>
<feature type="transmembrane region" description="Helical" evidence="17">
    <location>
        <begin position="7"/>
        <end position="25"/>
    </location>
</feature>
<evidence type="ECO:0000313" key="21">
    <source>
        <dbReference type="EMBL" id="AMP43749.1"/>
    </source>
</evidence>
<feature type="transmembrane region" description="Helical" evidence="17">
    <location>
        <begin position="296"/>
        <end position="315"/>
    </location>
</feature>
<evidence type="ECO:0000256" key="7">
    <source>
        <dbReference type="ARBA" id="ARBA00022692"/>
    </source>
</evidence>
<evidence type="ECO:0000256" key="3">
    <source>
        <dbReference type="ARBA" id="ARBA00012944"/>
    </source>
</evidence>
<feature type="transmembrane region" description="Helical" evidence="17">
    <location>
        <begin position="267"/>
        <end position="289"/>
    </location>
</feature>
<reference evidence="21" key="1">
    <citation type="journal article" date="2016" name="Gene">
        <title>The complete mitochondrial genome of the Atylotus miser Szilady 1915 (Diptera: Tabanomorpha: Tabanidae), with mitochondrial genome phylogeny of lower Brachycera (Orthorrhapha).</title>
        <authorList>
            <person name="Wang K."/>
            <person name="Li X."/>
            <person name="Ding S."/>
            <person name="Wang N."/>
            <person name="Mao M."/>
            <person name="Wang M."/>
            <person name="Yang D."/>
        </authorList>
    </citation>
    <scope>NUCLEOTIDE SEQUENCE</scope>
</reference>
<keyword evidence="9" id="KW-1278">Translocase</keyword>
<evidence type="ECO:0000256" key="12">
    <source>
        <dbReference type="ARBA" id="ARBA00023027"/>
    </source>
</evidence>
<feature type="domain" description="NADH:quinone oxidoreductase/Mrp antiporter transmembrane" evidence="18">
    <location>
        <begin position="102"/>
        <end position="386"/>
    </location>
</feature>
<evidence type="ECO:0000256" key="15">
    <source>
        <dbReference type="ARBA" id="ARBA00023136"/>
    </source>
</evidence>
<evidence type="ECO:0000259" key="19">
    <source>
        <dbReference type="Pfam" id="PF00662"/>
    </source>
</evidence>
<dbReference type="EC" id="7.1.1.2" evidence="3 17"/>
<keyword evidence="7 17" id="KW-0812">Transmembrane</keyword>
<proteinExistence type="inferred from homology"/>
<feature type="transmembrane region" description="Helical" evidence="17">
    <location>
        <begin position="552"/>
        <end position="570"/>
    </location>
</feature>
<dbReference type="InterPro" id="IPR001516">
    <property type="entry name" value="Proton_antipo_N"/>
</dbReference>
<evidence type="ECO:0000256" key="6">
    <source>
        <dbReference type="ARBA" id="ARBA00022660"/>
    </source>
</evidence>
<dbReference type="GO" id="GO:0008137">
    <property type="term" value="F:NADH dehydrogenase (ubiquinone) activity"/>
    <property type="evidence" value="ECO:0007669"/>
    <property type="project" value="UniProtKB-EC"/>
</dbReference>
<keyword evidence="12 17" id="KW-0520">NAD</keyword>
<dbReference type="PANTHER" id="PTHR42829">
    <property type="entry name" value="NADH-UBIQUINONE OXIDOREDUCTASE CHAIN 5"/>
    <property type="match status" value="1"/>
</dbReference>
<dbReference type="PANTHER" id="PTHR42829:SF2">
    <property type="entry name" value="NADH-UBIQUINONE OXIDOREDUCTASE CHAIN 5"/>
    <property type="match status" value="1"/>
</dbReference>
<feature type="transmembrane region" description="Helical" evidence="17">
    <location>
        <begin position="335"/>
        <end position="354"/>
    </location>
</feature>
<feature type="transmembrane region" description="Helical" evidence="17">
    <location>
        <begin position="484"/>
        <end position="506"/>
    </location>
</feature>
<evidence type="ECO:0000259" key="20">
    <source>
        <dbReference type="Pfam" id="PF06455"/>
    </source>
</evidence>
<evidence type="ECO:0000256" key="17">
    <source>
        <dbReference type="RuleBase" id="RU003404"/>
    </source>
</evidence>
<keyword evidence="5 17" id="KW-0813">Transport</keyword>
<dbReference type="Pfam" id="PF00662">
    <property type="entry name" value="Proton_antipo_N"/>
    <property type="match status" value="1"/>
</dbReference>